<dbReference type="GO" id="GO:0003723">
    <property type="term" value="F:RNA binding"/>
    <property type="evidence" value="ECO:0007669"/>
    <property type="project" value="UniProtKB-KW"/>
</dbReference>
<evidence type="ECO:0000313" key="9">
    <source>
        <dbReference type="Proteomes" id="UP001201812"/>
    </source>
</evidence>
<keyword evidence="3" id="KW-0963">Cytoplasm</keyword>
<evidence type="ECO:0000256" key="3">
    <source>
        <dbReference type="ARBA" id="ARBA00022490"/>
    </source>
</evidence>
<dbReference type="SUPFAM" id="SSF53300">
    <property type="entry name" value="vWA-like"/>
    <property type="match status" value="1"/>
</dbReference>
<evidence type="ECO:0000256" key="1">
    <source>
        <dbReference type="ARBA" id="ARBA00004496"/>
    </source>
</evidence>
<dbReference type="PANTHER" id="PTHR14202">
    <property type="entry name" value="60 KDA RIBONUCLEOPROTEIN SSA/RO"/>
    <property type="match status" value="1"/>
</dbReference>
<evidence type="ECO:0000259" key="7">
    <source>
        <dbReference type="PROSITE" id="PS50988"/>
    </source>
</evidence>
<reference evidence="8" key="1">
    <citation type="submission" date="2022-01" db="EMBL/GenBank/DDBJ databases">
        <title>Genome Sequence Resource for Two Populations of Ditylenchus destructor, the Migratory Endoparasitic Phytonematode.</title>
        <authorList>
            <person name="Zhang H."/>
            <person name="Lin R."/>
            <person name="Xie B."/>
        </authorList>
    </citation>
    <scope>NUCLEOTIDE SEQUENCE</scope>
    <source>
        <strain evidence="8">BazhouSP</strain>
    </source>
</reference>
<feature type="domain" description="TROVE" evidence="7">
    <location>
        <begin position="43"/>
        <end position="464"/>
    </location>
</feature>
<dbReference type="Proteomes" id="UP001201812">
    <property type="component" value="Unassembled WGS sequence"/>
</dbReference>
<proteinExistence type="inferred from homology"/>
<keyword evidence="9" id="KW-1185">Reference proteome</keyword>
<protein>
    <submittedName>
        <fullName evidence="8">TROVE domain-containing protein</fullName>
    </submittedName>
</protein>
<dbReference type="InterPro" id="IPR008858">
    <property type="entry name" value="TROVE_dom"/>
</dbReference>
<comment type="caution">
    <text evidence="8">The sequence shown here is derived from an EMBL/GenBank/DDBJ whole genome shotgun (WGS) entry which is preliminary data.</text>
</comment>
<dbReference type="InterPro" id="IPR037214">
    <property type="entry name" value="TROVE_dom_sf"/>
</dbReference>
<dbReference type="InterPro" id="IPR056800">
    <property type="entry name" value="vWA_Ro60"/>
</dbReference>
<dbReference type="PANTHER" id="PTHR14202:SF0">
    <property type="entry name" value="RNA-BINDING PROTEIN RO60"/>
    <property type="match status" value="1"/>
</dbReference>
<keyword evidence="5" id="KW-0694">RNA-binding</keyword>
<sequence>MVKTEEEQIRENFHAAVQQLSQMCLDNFENLPRQMTKIREDQVQNKAGGYVFEVDDRMLVRRFLILGTTTATYYTTEKEATKECLDQLIKIIEHGKGAMVLEEIVNISAAGTAPKQTPLFYVLALCARYEIKDRVKLLQDGQGGPDKSMQVDKDLENLMNAYKLALQRTAFLAVNKVCNIPTHLFTFIKYAEKFSTDYSKTTGWGRGMRKAITEWYMSRSPEQLAMHITKYKNREGYTHRDVLRLAHPQASQNKNDTEDTLIYDQIFHFACTGSFDEDKRVMPTTEDISEKRKRCDYALTEKMIENEANSKAIELLKAADRVSKLTDSEEDAKTCAQHIRQYGLVREHIPTNLLNSVPVWQALLEKMPMTALIRNLSKLSSLGLIDGKNPENKKYVDMVVNKVTDEALLHKAKIHPISVLLASSVYTAGHGMKGSLKWEVNPEIKAALDSAFILAFKNVEPTGRRYLLAYDVSGSMSQHISGGMLSCREASTAMGAVFLRTEPKVECMAFETGFVPLPFTKEMSINEMVEYTAGLAFGGTDCSQPMLWAAKENKEFDVFMVFTDNETWAGDIQPFEALQRYRTKMNIPDAKLVVFGMSATQFTIADPTDPGMLDVVGLDSSVPELVRNFVLGEL</sequence>
<comment type="similarity">
    <text evidence="2">Belongs to the Ro 60 kDa family.</text>
</comment>
<dbReference type="GO" id="GO:1990904">
    <property type="term" value="C:ribonucleoprotein complex"/>
    <property type="evidence" value="ECO:0007669"/>
    <property type="project" value="UniProtKB-KW"/>
</dbReference>
<evidence type="ECO:0000256" key="5">
    <source>
        <dbReference type="ARBA" id="ARBA00022884"/>
    </source>
</evidence>
<keyword evidence="4" id="KW-0479">Metal-binding</keyword>
<name>A0AAD4R3Z9_9BILA</name>
<evidence type="ECO:0000256" key="4">
    <source>
        <dbReference type="ARBA" id="ARBA00022723"/>
    </source>
</evidence>
<dbReference type="InterPro" id="IPR040322">
    <property type="entry name" value="TROVE2"/>
</dbReference>
<organism evidence="8 9">
    <name type="scientific">Ditylenchus destructor</name>
    <dbReference type="NCBI Taxonomy" id="166010"/>
    <lineage>
        <taxon>Eukaryota</taxon>
        <taxon>Metazoa</taxon>
        <taxon>Ecdysozoa</taxon>
        <taxon>Nematoda</taxon>
        <taxon>Chromadorea</taxon>
        <taxon>Rhabditida</taxon>
        <taxon>Tylenchina</taxon>
        <taxon>Tylenchomorpha</taxon>
        <taxon>Sphaerularioidea</taxon>
        <taxon>Anguinidae</taxon>
        <taxon>Anguininae</taxon>
        <taxon>Ditylenchus</taxon>
    </lineage>
</organism>
<dbReference type="GO" id="GO:0046872">
    <property type="term" value="F:metal ion binding"/>
    <property type="evidence" value="ECO:0007669"/>
    <property type="project" value="UniProtKB-KW"/>
</dbReference>
<evidence type="ECO:0000256" key="2">
    <source>
        <dbReference type="ARBA" id="ARBA00007814"/>
    </source>
</evidence>
<dbReference type="EMBL" id="JAKKPZ010000013">
    <property type="protein sequence ID" value="KAI1714453.1"/>
    <property type="molecule type" value="Genomic_DNA"/>
</dbReference>
<dbReference type="PROSITE" id="PS50988">
    <property type="entry name" value="TROVE"/>
    <property type="match status" value="1"/>
</dbReference>
<evidence type="ECO:0000313" key="8">
    <source>
        <dbReference type="EMBL" id="KAI1714453.1"/>
    </source>
</evidence>
<dbReference type="Gene3D" id="3.40.50.410">
    <property type="entry name" value="von Willebrand factor, type A domain"/>
    <property type="match status" value="1"/>
</dbReference>
<accession>A0AAD4R3Z9</accession>
<dbReference type="GO" id="GO:0005737">
    <property type="term" value="C:cytoplasm"/>
    <property type="evidence" value="ECO:0007669"/>
    <property type="project" value="UniProtKB-SubCell"/>
</dbReference>
<dbReference type="SUPFAM" id="SSF140864">
    <property type="entry name" value="TROVE domain-like"/>
    <property type="match status" value="1"/>
</dbReference>
<comment type="subcellular location">
    <subcellularLocation>
        <location evidence="1">Cytoplasm</location>
    </subcellularLocation>
</comment>
<dbReference type="Pfam" id="PF05731">
    <property type="entry name" value="TROVE"/>
    <property type="match status" value="1"/>
</dbReference>
<dbReference type="Pfam" id="PF25045">
    <property type="entry name" value="vWA_Ro60"/>
    <property type="match status" value="1"/>
</dbReference>
<keyword evidence="6" id="KW-0687">Ribonucleoprotein</keyword>
<evidence type="ECO:0000256" key="6">
    <source>
        <dbReference type="ARBA" id="ARBA00023274"/>
    </source>
</evidence>
<gene>
    <name evidence="8" type="ORF">DdX_08548</name>
</gene>
<dbReference type="InterPro" id="IPR036465">
    <property type="entry name" value="vWFA_dom_sf"/>
</dbReference>
<dbReference type="AlphaFoldDB" id="A0AAD4R3Z9"/>